<evidence type="ECO:0000256" key="3">
    <source>
        <dbReference type="ARBA" id="ARBA00022692"/>
    </source>
</evidence>
<evidence type="ECO:0000256" key="1">
    <source>
        <dbReference type="ARBA" id="ARBA00004586"/>
    </source>
</evidence>
<keyword evidence="4" id="KW-0256">Endoplasmic reticulum</keyword>
<organism evidence="9 10">
    <name type="scientific">Arabidopsis thaliana x Arabidopsis arenosa</name>
    <dbReference type="NCBI Taxonomy" id="1240361"/>
    <lineage>
        <taxon>Eukaryota</taxon>
        <taxon>Viridiplantae</taxon>
        <taxon>Streptophyta</taxon>
        <taxon>Embryophyta</taxon>
        <taxon>Tracheophyta</taxon>
        <taxon>Spermatophyta</taxon>
        <taxon>Magnoliopsida</taxon>
        <taxon>eudicotyledons</taxon>
        <taxon>Gunneridae</taxon>
        <taxon>Pentapetalae</taxon>
        <taxon>rosids</taxon>
        <taxon>malvids</taxon>
        <taxon>Brassicales</taxon>
        <taxon>Brassicaceae</taxon>
        <taxon>Camelineae</taxon>
        <taxon>Arabidopsis</taxon>
    </lineage>
</organism>
<dbReference type="Proteomes" id="UP000694240">
    <property type="component" value="Chromosome 1"/>
</dbReference>
<dbReference type="GO" id="GO:0005789">
    <property type="term" value="C:endoplasmic reticulum membrane"/>
    <property type="evidence" value="ECO:0007669"/>
    <property type="project" value="UniProtKB-SubCell"/>
</dbReference>
<evidence type="ECO:0000256" key="2">
    <source>
        <dbReference type="ARBA" id="ARBA00007141"/>
    </source>
</evidence>
<evidence type="ECO:0000256" key="8">
    <source>
        <dbReference type="SAM" id="Phobius"/>
    </source>
</evidence>
<gene>
    <name evidence="9" type="ORF">ISN45_At01g004720</name>
</gene>
<keyword evidence="10" id="KW-1185">Reference proteome</keyword>
<evidence type="ECO:0000256" key="5">
    <source>
        <dbReference type="ARBA" id="ARBA00022989"/>
    </source>
</evidence>
<reference evidence="9 10" key="1">
    <citation type="submission" date="2020-12" db="EMBL/GenBank/DDBJ databases">
        <title>Concerted genomic and epigenomic changes stabilize Arabidopsis allopolyploids.</title>
        <authorList>
            <person name="Chen Z."/>
        </authorList>
    </citation>
    <scope>NUCLEOTIDE SEQUENCE [LARGE SCALE GENOMIC DNA]</scope>
    <source>
        <strain evidence="9">Allo738</strain>
        <tissue evidence="9">Leaf</tissue>
    </source>
</reference>
<keyword evidence="3 8" id="KW-0812">Transmembrane</keyword>
<feature type="region of interest" description="Disordered" evidence="7">
    <location>
        <begin position="1"/>
        <end position="45"/>
    </location>
</feature>
<name>A0A8T2GB69_9BRAS</name>
<evidence type="ECO:0000256" key="7">
    <source>
        <dbReference type="SAM" id="MobiDB-lite"/>
    </source>
</evidence>
<dbReference type="AlphaFoldDB" id="A0A8T2GB69"/>
<evidence type="ECO:0000313" key="10">
    <source>
        <dbReference type="Proteomes" id="UP000694240"/>
    </source>
</evidence>
<comment type="similarity">
    <text evidence="2">Belongs to the ERG2 family.</text>
</comment>
<dbReference type="PANTHER" id="PTHR10868:SF1">
    <property type="entry name" value="SIGMA NON-OPIOID INTRACELLULAR RECEPTOR 1"/>
    <property type="match status" value="1"/>
</dbReference>
<keyword evidence="5 8" id="KW-1133">Transmembrane helix</keyword>
<dbReference type="PANTHER" id="PTHR10868">
    <property type="entry name" value="SIGMA 1-TYPE OPIOID RECEPTOR-RELATED"/>
    <property type="match status" value="1"/>
</dbReference>
<comment type="subcellular location">
    <subcellularLocation>
        <location evidence="1">Endoplasmic reticulum membrane</location>
    </subcellularLocation>
</comment>
<feature type="compositionally biased region" description="Low complexity" evidence="7">
    <location>
        <begin position="30"/>
        <end position="45"/>
    </location>
</feature>
<proteinExistence type="inferred from homology"/>
<keyword evidence="6 8" id="KW-0472">Membrane</keyword>
<sequence>MKSRANENQMINRETMKGKILVSPSEKSMTSSTTTTTTTTTTVSTEDWERRDSNCYFPDCRKDANCSCEIFLDSLNATLDLMPLSVQKSSLTKLSSASNFKSTVESTPTSFDPTVVTTPASVSRPILKLMISSPKKKLTKKSKVFENEEQRKTTKKERRLLIVVFLKVILVIGLVLGLELGFSWVLEEVFKPEFTEEIVRNAYERTQADLDLGVKLRLLEDEFKGFVTSRKFSRCTGSDSKWKINQDGPMLNSKCVLYKSAIEEVSIWGWPLQTSGLFHTGFSSSSITVLSGRVTEWTEGKFGYSIHETNTSWGKTKWSTSVLQLDPNTWVLEYSQSSVMDDSSSLLSLTIDIMKHLVFRVAKNVNRERYWMFSSSRRLYREAESKASAMTPT</sequence>
<feature type="compositionally biased region" description="Polar residues" evidence="7">
    <location>
        <begin position="1"/>
        <end position="12"/>
    </location>
</feature>
<keyword evidence="9" id="KW-0675">Receptor</keyword>
<feature type="transmembrane region" description="Helical" evidence="8">
    <location>
        <begin position="160"/>
        <end position="186"/>
    </location>
</feature>
<accession>A0A8T2GB69</accession>
<dbReference type="Pfam" id="PF04622">
    <property type="entry name" value="ERG2_Sigma1R"/>
    <property type="match status" value="1"/>
</dbReference>
<evidence type="ECO:0000313" key="9">
    <source>
        <dbReference type="EMBL" id="KAG7645179.1"/>
    </source>
</evidence>
<dbReference type="EMBL" id="JAEFBK010000001">
    <property type="protein sequence ID" value="KAG7645179.1"/>
    <property type="molecule type" value="Genomic_DNA"/>
</dbReference>
<evidence type="ECO:0000256" key="4">
    <source>
        <dbReference type="ARBA" id="ARBA00022824"/>
    </source>
</evidence>
<dbReference type="InterPro" id="IPR006716">
    <property type="entry name" value="ERG2_sigma1_rcpt-like"/>
</dbReference>
<evidence type="ECO:0000256" key="6">
    <source>
        <dbReference type="ARBA" id="ARBA00023136"/>
    </source>
</evidence>
<protein>
    <submittedName>
        <fullName evidence="9">ERG2/sigma1 receptor-like</fullName>
    </submittedName>
</protein>
<comment type="caution">
    <text evidence="9">The sequence shown here is derived from an EMBL/GenBank/DDBJ whole genome shotgun (WGS) entry which is preliminary data.</text>
</comment>